<proteinExistence type="predicted"/>
<name>A0A642UN06_DIURU</name>
<keyword evidence="4 6" id="KW-0472">Membrane</keyword>
<evidence type="ECO:0000256" key="4">
    <source>
        <dbReference type="ARBA" id="ARBA00023136"/>
    </source>
</evidence>
<reference evidence="8 9" key="1">
    <citation type="submission" date="2019-07" db="EMBL/GenBank/DDBJ databases">
        <title>Genome assembly of two rare yeast pathogens: Diutina rugosa and Trichomonascus ciferrii.</title>
        <authorList>
            <person name="Mixao V."/>
            <person name="Saus E."/>
            <person name="Hansen A."/>
            <person name="Lass-Flor C."/>
            <person name="Gabaldon T."/>
        </authorList>
    </citation>
    <scope>NUCLEOTIDE SEQUENCE [LARGE SCALE GENOMIC DNA]</scope>
    <source>
        <strain evidence="8 9">CBS 613</strain>
    </source>
</reference>
<sequence length="948" mass="105295">MTDIPQNARRKNSIETFAASFQASSYIDVSGRSYVSMSHRASVNPLMSPSINQGQDIHNESAHLASAGVRDDSSDSLDEEAVVEAESTPLIDRTSSRGYYTSGKPSGRDSTPETEWSQAYTDLEAHPSKHDGQQSPSLFHRILLKPLSYTPAVFLGTLLNILDGLSYGMIMFPLSEAVFASLAPAGLSMFYMSCIISQLVYSCGGSAFKAGIGSEMIEVTPFFHTMAFAIASEMKGSSDDAIVATVIVSYAVSSIVTGLVFWLLGKCRLGALVGFFPRHILVGCIGGVGYFLIVTGIEVSSRLDGGLTYTSETFRYLFSSPTVILEWTIPILLAAILVGLEHIIHNNLLVPIFFIVVFIVFHLLVAFIPSWSLEKARAIGWIFPAVEASTPWYEFYSLYKLNLVNWVSVFRQLPTMLALTFFGILHVPINVPALAVTVGMDQFDVDRELVAHGYSNFLSGALGSIQNYLVYTNSVMFIKAGANDRLAGILLAVATAAVMMAGPGIIGYIPVCVVGALIYLLGYELLKEALYDTWGRLRKVEYITIVIIVITMGAVDFVVGILVGILLACLSFVVEAARRPVVKSVYTGAVARSTVLRHTKQQEFLVSVGQQICIVKLQGTLFFGSIGGVEETIRHKFDHDQFEETPIKFLIIDMKGVDSIDFSAAEGFRRILNLTNEHNTQLIFSSVNEDDNTIKALKDAGLWEHINTDFPIELFSSLNYALEWCENRFLYIYKQLRRKESRHGVQPTGMIAPRRSFRQSLAVGTPRSNQVFDAASRTARDETSIHNRYYNQQGSNEAFNKQPLPLLMITFVGLSDQDEKFWLAITKYFIKERIPKGTQFYSTSNHKASFYLVESGIVRSIIKFEEQDNEVHSSILPNTAFGDIFDTAQFREVTYEAATDVVVWNIPQQKLVEMHKNDEAVFRELLLVCNKLTKERFDTLMATLIITG</sequence>
<dbReference type="Gene3D" id="2.60.120.10">
    <property type="entry name" value="Jelly Rolls"/>
    <property type="match status" value="1"/>
</dbReference>
<dbReference type="PANTHER" id="PTHR43310">
    <property type="entry name" value="SULFATE TRANSPORTER YBAR-RELATED"/>
    <property type="match status" value="1"/>
</dbReference>
<dbReference type="InterPro" id="IPR011547">
    <property type="entry name" value="SLC26A/SulP_dom"/>
</dbReference>
<dbReference type="OrthoDB" id="409725at2759"/>
<feature type="transmembrane region" description="Helical" evidence="6">
    <location>
        <begin position="149"/>
        <end position="172"/>
    </location>
</feature>
<dbReference type="GeneID" id="54781620"/>
<dbReference type="Proteomes" id="UP000449547">
    <property type="component" value="Unassembled WGS sequence"/>
</dbReference>
<evidence type="ECO:0000313" key="9">
    <source>
        <dbReference type="Proteomes" id="UP000449547"/>
    </source>
</evidence>
<feature type="compositionally biased region" description="Acidic residues" evidence="5">
    <location>
        <begin position="74"/>
        <end position="83"/>
    </location>
</feature>
<evidence type="ECO:0000256" key="6">
    <source>
        <dbReference type="SAM" id="Phobius"/>
    </source>
</evidence>
<dbReference type="InterPro" id="IPR052706">
    <property type="entry name" value="Membrane-Transporter-like"/>
</dbReference>
<dbReference type="PROSITE" id="PS50801">
    <property type="entry name" value="STAS"/>
    <property type="match status" value="1"/>
</dbReference>
<comment type="caution">
    <text evidence="8">The sequence shown here is derived from an EMBL/GenBank/DDBJ whole genome shotgun (WGS) entry which is preliminary data.</text>
</comment>
<dbReference type="SUPFAM" id="SSF52091">
    <property type="entry name" value="SpoIIaa-like"/>
    <property type="match status" value="1"/>
</dbReference>
<feature type="transmembrane region" description="Helical" evidence="6">
    <location>
        <begin position="542"/>
        <end position="574"/>
    </location>
</feature>
<gene>
    <name evidence="8" type="ORF">DIURU_002969</name>
</gene>
<dbReference type="OMA" id="GMIMFPI"/>
<accession>A0A642UN06</accession>
<dbReference type="Pfam" id="PF00916">
    <property type="entry name" value="Sulfate_transp"/>
    <property type="match status" value="1"/>
</dbReference>
<dbReference type="InterPro" id="IPR002645">
    <property type="entry name" value="STAS_dom"/>
</dbReference>
<feature type="transmembrane region" description="Helical" evidence="6">
    <location>
        <begin position="489"/>
        <end position="522"/>
    </location>
</feature>
<dbReference type="Pfam" id="PF00027">
    <property type="entry name" value="cNMP_binding"/>
    <property type="match status" value="1"/>
</dbReference>
<feature type="transmembrane region" description="Helical" evidence="6">
    <location>
        <begin position="178"/>
        <end position="200"/>
    </location>
</feature>
<dbReference type="RefSeq" id="XP_034012257.1">
    <property type="nucleotide sequence ID" value="XM_034155678.1"/>
</dbReference>
<dbReference type="InterPro" id="IPR036513">
    <property type="entry name" value="STAS_dom_sf"/>
</dbReference>
<protein>
    <recommendedName>
        <fullName evidence="7">STAS domain-containing protein</fullName>
    </recommendedName>
</protein>
<dbReference type="SUPFAM" id="SSF51206">
    <property type="entry name" value="cAMP-binding domain-like"/>
    <property type="match status" value="1"/>
</dbReference>
<evidence type="ECO:0000256" key="1">
    <source>
        <dbReference type="ARBA" id="ARBA00004141"/>
    </source>
</evidence>
<comment type="subcellular location">
    <subcellularLocation>
        <location evidence="1">Membrane</location>
        <topology evidence="1">Multi-pass membrane protein</topology>
    </subcellularLocation>
</comment>
<feature type="transmembrane region" description="Helical" evidence="6">
    <location>
        <begin position="317"/>
        <end position="340"/>
    </location>
</feature>
<dbReference type="Pfam" id="PF01740">
    <property type="entry name" value="STAS"/>
    <property type="match status" value="1"/>
</dbReference>
<evidence type="ECO:0000256" key="2">
    <source>
        <dbReference type="ARBA" id="ARBA00022692"/>
    </source>
</evidence>
<dbReference type="CDD" id="cd00038">
    <property type="entry name" value="CAP_ED"/>
    <property type="match status" value="1"/>
</dbReference>
<dbReference type="InterPro" id="IPR014710">
    <property type="entry name" value="RmlC-like_jellyroll"/>
</dbReference>
<dbReference type="Gene3D" id="3.30.750.24">
    <property type="entry name" value="STAS domain"/>
    <property type="match status" value="1"/>
</dbReference>
<evidence type="ECO:0000259" key="7">
    <source>
        <dbReference type="PROSITE" id="PS50801"/>
    </source>
</evidence>
<keyword evidence="3 6" id="KW-1133">Transmembrane helix</keyword>
<organism evidence="8 9">
    <name type="scientific">Diutina rugosa</name>
    <name type="common">Yeast</name>
    <name type="synonym">Candida rugosa</name>
    <dbReference type="NCBI Taxonomy" id="5481"/>
    <lineage>
        <taxon>Eukaryota</taxon>
        <taxon>Fungi</taxon>
        <taxon>Dikarya</taxon>
        <taxon>Ascomycota</taxon>
        <taxon>Saccharomycotina</taxon>
        <taxon>Pichiomycetes</taxon>
        <taxon>Debaryomycetaceae</taxon>
        <taxon>Diutina</taxon>
    </lineage>
</organism>
<feature type="transmembrane region" description="Helical" evidence="6">
    <location>
        <begin position="242"/>
        <end position="264"/>
    </location>
</feature>
<feature type="transmembrane region" description="Helical" evidence="6">
    <location>
        <begin position="352"/>
        <end position="372"/>
    </location>
</feature>
<dbReference type="EMBL" id="SWFT01000092">
    <property type="protein sequence ID" value="KAA8902175.1"/>
    <property type="molecule type" value="Genomic_DNA"/>
</dbReference>
<dbReference type="InterPro" id="IPR000595">
    <property type="entry name" value="cNMP-bd_dom"/>
</dbReference>
<dbReference type="GO" id="GO:0016020">
    <property type="term" value="C:membrane"/>
    <property type="evidence" value="ECO:0007669"/>
    <property type="project" value="UniProtKB-SubCell"/>
</dbReference>
<feature type="transmembrane region" description="Helical" evidence="6">
    <location>
        <begin position="457"/>
        <end position="477"/>
    </location>
</feature>
<dbReference type="AlphaFoldDB" id="A0A642UN06"/>
<feature type="region of interest" description="Disordered" evidence="5">
    <location>
        <begin position="65"/>
        <end position="116"/>
    </location>
</feature>
<dbReference type="CDD" id="cd07042">
    <property type="entry name" value="STAS_SulP_like_sulfate_transporter"/>
    <property type="match status" value="1"/>
</dbReference>
<dbReference type="VEuPathDB" id="FungiDB:DIURU_002969"/>
<dbReference type="PANTHER" id="PTHR43310:SF4">
    <property type="entry name" value="AFR304WP"/>
    <property type="match status" value="1"/>
</dbReference>
<evidence type="ECO:0000313" key="8">
    <source>
        <dbReference type="EMBL" id="KAA8902175.1"/>
    </source>
</evidence>
<dbReference type="InterPro" id="IPR018490">
    <property type="entry name" value="cNMP-bd_dom_sf"/>
</dbReference>
<keyword evidence="2 6" id="KW-0812">Transmembrane</keyword>
<evidence type="ECO:0000256" key="3">
    <source>
        <dbReference type="ARBA" id="ARBA00022989"/>
    </source>
</evidence>
<feature type="domain" description="STAS" evidence="7">
    <location>
        <begin position="602"/>
        <end position="725"/>
    </location>
</feature>
<keyword evidence="9" id="KW-1185">Reference proteome</keyword>
<feature type="transmembrane region" description="Helical" evidence="6">
    <location>
        <begin position="276"/>
        <end position="297"/>
    </location>
</feature>
<evidence type="ECO:0000256" key="5">
    <source>
        <dbReference type="SAM" id="MobiDB-lite"/>
    </source>
</evidence>
<feature type="transmembrane region" description="Helical" evidence="6">
    <location>
        <begin position="417"/>
        <end position="437"/>
    </location>
</feature>